<feature type="domain" description="SAF" evidence="3">
    <location>
        <begin position="10"/>
        <end position="82"/>
    </location>
</feature>
<dbReference type="RefSeq" id="WP_120681072.1">
    <property type="nucleotide sequence ID" value="NZ_RAZS01000008.1"/>
</dbReference>
<evidence type="ECO:0000313" key="4">
    <source>
        <dbReference type="EMBL" id="RKN16653.1"/>
    </source>
</evidence>
<dbReference type="PANTHER" id="PTHR30536:SF5">
    <property type="entry name" value="ALTRONATE DEHYDRATASE"/>
    <property type="match status" value="1"/>
</dbReference>
<gene>
    <name evidence="4" type="ORF">D7147_23165</name>
</gene>
<dbReference type="SMART" id="SM00858">
    <property type="entry name" value="SAF"/>
    <property type="match status" value="1"/>
</dbReference>
<keyword evidence="2" id="KW-0456">Lyase</keyword>
<evidence type="ECO:0000256" key="2">
    <source>
        <dbReference type="ARBA" id="ARBA00023239"/>
    </source>
</evidence>
<dbReference type="Pfam" id="PF08666">
    <property type="entry name" value="SAF"/>
    <property type="match status" value="1"/>
</dbReference>
<protein>
    <submittedName>
        <fullName evidence="4">Altronate dehydratase</fullName>
    </submittedName>
</protein>
<name>A0ABX9R0X4_9ACTN</name>
<dbReference type="InterPro" id="IPR048332">
    <property type="entry name" value="GD_AH_C"/>
</dbReference>
<organism evidence="4 5">
    <name type="scientific">Micromonospora musae</name>
    <dbReference type="NCBI Taxonomy" id="1894970"/>
    <lineage>
        <taxon>Bacteria</taxon>
        <taxon>Bacillati</taxon>
        <taxon>Actinomycetota</taxon>
        <taxon>Actinomycetes</taxon>
        <taxon>Micromonosporales</taxon>
        <taxon>Micromonosporaceae</taxon>
        <taxon>Micromonospora</taxon>
    </lineage>
</organism>
<comment type="caution">
    <text evidence="4">The sequence shown here is derived from an EMBL/GenBank/DDBJ whole genome shotgun (WGS) entry which is preliminary data.</text>
</comment>
<dbReference type="InterPro" id="IPR007392">
    <property type="entry name" value="GD_AH_second"/>
</dbReference>
<proteinExistence type="inferred from homology"/>
<comment type="similarity">
    <text evidence="1">Belongs to the UxaA family.</text>
</comment>
<dbReference type="Pfam" id="PF20629">
    <property type="entry name" value="GD_AH_C"/>
    <property type="match status" value="1"/>
</dbReference>
<dbReference type="InterPro" id="IPR013974">
    <property type="entry name" value="SAF"/>
</dbReference>
<reference evidence="4 5" key="1">
    <citation type="submission" date="2018-09" db="EMBL/GenBank/DDBJ databases">
        <title>Micromonospora sp. nov. MS1-9, isolated from a root of Musa sp.</title>
        <authorList>
            <person name="Kuncharoen N."/>
            <person name="Kudo T."/>
            <person name="Ohkuma M."/>
            <person name="Yuki M."/>
            <person name="Tanasupawat S."/>
        </authorList>
    </citation>
    <scope>NUCLEOTIDE SEQUENCE [LARGE SCALE GENOMIC DNA]</scope>
    <source>
        <strain evidence="4 5">NGC1-4</strain>
    </source>
</reference>
<sequence length="507" mass="52546">MSVVVLYDSDDVAVATTPMTAGEPLALPGAVGVTLRDDVPAGHKVALRDLPAGTPVRKYGQVIGRTLTQIRAGEHVHLHNLGMPQDAAARMTGGEGTTAAPRLPADLRRTFHGYRRPDGRGATRNYVGVLTTVNCSATVARKIARVTEDDAEGLDGVDGVVALTHGTGCGMADRGEGWEVLRRTLAGYARNPNIGGLVVVGLGCEVNAVTGLMADLGVADHVPVSSYTIQELGGTSAAVNRGVELVRGMMRDLAGATRTELGVEELVLGLQCGGSDGWSGLTANPALGVASDLLVAAGATSVLGETPEIYGAEHLLAARATSPETAEALLERIRWWEEYTGRQGTTMDANPSPGNKAGGITTILEKSLGAVAKAGRSPLAAVRHYAQPIPRPGLVFMDTPGYDPVSVTGMVAGGANLICFTTGRGSVFGSRPVPTVKLGTNAELANRMAADIDLDCSPVVEQGVPLDEMGRQVYDLLLDVASGRRSASEELGLGGEEIVPWQLGAVL</sequence>
<dbReference type="EMBL" id="RAZS01000008">
    <property type="protein sequence ID" value="RKN16653.1"/>
    <property type="molecule type" value="Genomic_DNA"/>
</dbReference>
<keyword evidence="5" id="KW-1185">Reference proteome</keyword>
<accession>A0ABX9R0X4</accession>
<evidence type="ECO:0000256" key="1">
    <source>
        <dbReference type="ARBA" id="ARBA00010986"/>
    </source>
</evidence>
<dbReference type="InterPro" id="IPR044144">
    <property type="entry name" value="SAF_UxaA/GarD"/>
</dbReference>
<dbReference type="Gene3D" id="2.30.130.110">
    <property type="match status" value="1"/>
</dbReference>
<dbReference type="PANTHER" id="PTHR30536">
    <property type="entry name" value="ALTRONATE/GALACTARATE DEHYDRATASE"/>
    <property type="match status" value="1"/>
</dbReference>
<dbReference type="InterPro" id="IPR052172">
    <property type="entry name" value="UxaA_altronate/galactarate_dh"/>
</dbReference>
<dbReference type="Proteomes" id="UP000271548">
    <property type="component" value="Unassembled WGS sequence"/>
</dbReference>
<evidence type="ECO:0000259" key="3">
    <source>
        <dbReference type="SMART" id="SM00858"/>
    </source>
</evidence>
<dbReference type="Pfam" id="PF04295">
    <property type="entry name" value="GD_AH_second"/>
    <property type="match status" value="1"/>
</dbReference>
<dbReference type="CDD" id="cd11613">
    <property type="entry name" value="SAF_AH_GD"/>
    <property type="match status" value="1"/>
</dbReference>
<evidence type="ECO:0000313" key="5">
    <source>
        <dbReference type="Proteomes" id="UP000271548"/>
    </source>
</evidence>